<evidence type="ECO:0000256" key="1">
    <source>
        <dbReference type="SAM" id="MobiDB-lite"/>
    </source>
</evidence>
<keyword evidence="2" id="KW-1133">Transmembrane helix</keyword>
<dbReference type="RefSeq" id="WP_089296605.1">
    <property type="nucleotide sequence ID" value="NZ_BOMU01000070.1"/>
</dbReference>
<dbReference type="EMBL" id="FZNR01000014">
    <property type="protein sequence ID" value="SNS35340.1"/>
    <property type="molecule type" value="Genomic_DNA"/>
</dbReference>
<gene>
    <name evidence="3" type="ORF">SAMN06264365_11477</name>
</gene>
<feature type="region of interest" description="Disordered" evidence="1">
    <location>
        <begin position="90"/>
        <end position="122"/>
    </location>
</feature>
<protein>
    <submittedName>
        <fullName evidence="3">Uncharacterized protein</fullName>
    </submittedName>
</protein>
<sequence length="122" mass="12200">MPSSNRRWIWAGRVVFGLIVVALAVYLASVGIDEADKRASGIAAVLALVTLGAPYLLPRPGGVPAIRVEDSGDATATRGGEADSGVRLAAGSGAAHVTRSGNASADGPGSIANTGVRHGAQR</sequence>
<keyword evidence="2" id="KW-0472">Membrane</keyword>
<dbReference type="Proteomes" id="UP000198415">
    <property type="component" value="Unassembled WGS sequence"/>
</dbReference>
<keyword evidence="2" id="KW-0812">Transmembrane</keyword>
<evidence type="ECO:0000313" key="4">
    <source>
        <dbReference type="Proteomes" id="UP000198415"/>
    </source>
</evidence>
<keyword evidence="4" id="KW-1185">Reference proteome</keyword>
<evidence type="ECO:0000256" key="2">
    <source>
        <dbReference type="SAM" id="Phobius"/>
    </source>
</evidence>
<feature type="transmembrane region" description="Helical" evidence="2">
    <location>
        <begin position="12"/>
        <end position="32"/>
    </location>
</feature>
<evidence type="ECO:0000313" key="3">
    <source>
        <dbReference type="EMBL" id="SNS35340.1"/>
    </source>
</evidence>
<organism evidence="3 4">
    <name type="scientific">Actinoplanes regularis</name>
    <dbReference type="NCBI Taxonomy" id="52697"/>
    <lineage>
        <taxon>Bacteria</taxon>
        <taxon>Bacillati</taxon>
        <taxon>Actinomycetota</taxon>
        <taxon>Actinomycetes</taxon>
        <taxon>Micromonosporales</taxon>
        <taxon>Micromonosporaceae</taxon>
        <taxon>Actinoplanes</taxon>
    </lineage>
</organism>
<name>A0A239DS73_9ACTN</name>
<feature type="transmembrane region" description="Helical" evidence="2">
    <location>
        <begin position="38"/>
        <end position="57"/>
    </location>
</feature>
<accession>A0A239DS73</accession>
<dbReference type="AlphaFoldDB" id="A0A239DS73"/>
<reference evidence="3 4" key="1">
    <citation type="submission" date="2017-06" db="EMBL/GenBank/DDBJ databases">
        <authorList>
            <person name="Kim H.J."/>
            <person name="Triplett B.A."/>
        </authorList>
    </citation>
    <scope>NUCLEOTIDE SEQUENCE [LARGE SCALE GENOMIC DNA]</scope>
    <source>
        <strain evidence="3 4">DSM 43151</strain>
    </source>
</reference>
<proteinExistence type="predicted"/>
<dbReference type="OrthoDB" id="5195273at2"/>